<accession>X1QFI5</accession>
<feature type="non-terminal residue" evidence="7">
    <location>
        <position position="1"/>
    </location>
</feature>
<proteinExistence type="predicted"/>
<dbReference type="GO" id="GO:0016301">
    <property type="term" value="F:kinase activity"/>
    <property type="evidence" value="ECO:0007669"/>
    <property type="project" value="UniProtKB-KW"/>
</dbReference>
<dbReference type="PRINTS" id="PR00344">
    <property type="entry name" value="BCTRLSENSOR"/>
</dbReference>
<dbReference type="Gene3D" id="3.30.565.10">
    <property type="entry name" value="Histidine kinase-like ATPase, C-terminal domain"/>
    <property type="match status" value="1"/>
</dbReference>
<dbReference type="InterPro" id="IPR036890">
    <property type="entry name" value="HATPase_C_sf"/>
</dbReference>
<protein>
    <recommendedName>
        <fullName evidence="6">Histidine kinase domain-containing protein</fullName>
    </recommendedName>
</protein>
<evidence type="ECO:0000259" key="6">
    <source>
        <dbReference type="PROSITE" id="PS50109"/>
    </source>
</evidence>
<keyword evidence="5" id="KW-0902">Two-component regulatory system</keyword>
<dbReference type="AlphaFoldDB" id="X1QFI5"/>
<keyword evidence="3" id="KW-0418">Kinase</keyword>
<dbReference type="SUPFAM" id="SSF55874">
    <property type="entry name" value="ATPase domain of HSP90 chaperone/DNA topoisomerase II/histidine kinase"/>
    <property type="match status" value="1"/>
</dbReference>
<reference evidence="7" key="1">
    <citation type="journal article" date="2014" name="Front. Microbiol.">
        <title>High frequency of phylogenetically diverse reductive dehalogenase-homologous genes in deep subseafloor sedimentary metagenomes.</title>
        <authorList>
            <person name="Kawai M."/>
            <person name="Futagami T."/>
            <person name="Toyoda A."/>
            <person name="Takaki Y."/>
            <person name="Nishi S."/>
            <person name="Hori S."/>
            <person name="Arai W."/>
            <person name="Tsubouchi T."/>
            <person name="Morono Y."/>
            <person name="Uchiyama I."/>
            <person name="Ito T."/>
            <person name="Fujiyama A."/>
            <person name="Inagaki F."/>
            <person name="Takami H."/>
        </authorList>
    </citation>
    <scope>NUCLEOTIDE SEQUENCE</scope>
    <source>
        <strain evidence="7">Expedition CK06-06</strain>
    </source>
</reference>
<dbReference type="EMBL" id="BARV01037711">
    <property type="protein sequence ID" value="GAI53571.1"/>
    <property type="molecule type" value="Genomic_DNA"/>
</dbReference>
<keyword evidence="1" id="KW-0808">Transferase</keyword>
<dbReference type="InterPro" id="IPR003594">
    <property type="entry name" value="HATPase_dom"/>
</dbReference>
<gene>
    <name evidence="7" type="ORF">S06H3_58278</name>
</gene>
<sequence>DPFFTTREVGGGTGLGLSICHGIVAEHGGRIYARSKPGKGATFIVELPVITEEADKSKIVEA</sequence>
<dbReference type="GO" id="GO:0000160">
    <property type="term" value="P:phosphorelay signal transduction system"/>
    <property type="evidence" value="ECO:0007669"/>
    <property type="project" value="UniProtKB-KW"/>
</dbReference>
<dbReference type="PROSITE" id="PS50109">
    <property type="entry name" value="HIS_KIN"/>
    <property type="match status" value="1"/>
</dbReference>
<dbReference type="PANTHER" id="PTHR43065">
    <property type="entry name" value="SENSOR HISTIDINE KINASE"/>
    <property type="match status" value="1"/>
</dbReference>
<evidence type="ECO:0000256" key="4">
    <source>
        <dbReference type="ARBA" id="ARBA00022840"/>
    </source>
</evidence>
<evidence type="ECO:0000256" key="1">
    <source>
        <dbReference type="ARBA" id="ARBA00022679"/>
    </source>
</evidence>
<keyword evidence="4" id="KW-0067">ATP-binding</keyword>
<evidence type="ECO:0000256" key="2">
    <source>
        <dbReference type="ARBA" id="ARBA00022741"/>
    </source>
</evidence>
<keyword evidence="2" id="KW-0547">Nucleotide-binding</keyword>
<dbReference type="InterPro" id="IPR005467">
    <property type="entry name" value="His_kinase_dom"/>
</dbReference>
<name>X1QFI5_9ZZZZ</name>
<organism evidence="7">
    <name type="scientific">marine sediment metagenome</name>
    <dbReference type="NCBI Taxonomy" id="412755"/>
    <lineage>
        <taxon>unclassified sequences</taxon>
        <taxon>metagenomes</taxon>
        <taxon>ecological metagenomes</taxon>
    </lineage>
</organism>
<dbReference type="Pfam" id="PF02518">
    <property type="entry name" value="HATPase_c"/>
    <property type="match status" value="1"/>
</dbReference>
<dbReference type="InterPro" id="IPR004358">
    <property type="entry name" value="Sig_transdc_His_kin-like_C"/>
</dbReference>
<comment type="caution">
    <text evidence="7">The sequence shown here is derived from an EMBL/GenBank/DDBJ whole genome shotgun (WGS) entry which is preliminary data.</text>
</comment>
<evidence type="ECO:0000256" key="3">
    <source>
        <dbReference type="ARBA" id="ARBA00022777"/>
    </source>
</evidence>
<evidence type="ECO:0000256" key="5">
    <source>
        <dbReference type="ARBA" id="ARBA00023012"/>
    </source>
</evidence>
<evidence type="ECO:0000313" key="7">
    <source>
        <dbReference type="EMBL" id="GAI53571.1"/>
    </source>
</evidence>
<dbReference type="PANTHER" id="PTHR43065:SF46">
    <property type="entry name" value="C4-DICARBOXYLATE TRANSPORT SENSOR PROTEIN DCTB"/>
    <property type="match status" value="1"/>
</dbReference>
<dbReference type="GO" id="GO:0005524">
    <property type="term" value="F:ATP binding"/>
    <property type="evidence" value="ECO:0007669"/>
    <property type="project" value="UniProtKB-KW"/>
</dbReference>
<feature type="domain" description="Histidine kinase" evidence="6">
    <location>
        <begin position="1"/>
        <end position="51"/>
    </location>
</feature>